<keyword evidence="4 7" id="KW-0324">Glycolysis</keyword>
<dbReference type="Gene3D" id="3.20.20.70">
    <property type="entry name" value="Aldolase class I"/>
    <property type="match status" value="2"/>
</dbReference>
<evidence type="ECO:0000256" key="2">
    <source>
        <dbReference type="ARBA" id="ARBA00010387"/>
    </source>
</evidence>
<dbReference type="GO" id="GO:0004332">
    <property type="term" value="F:fructose-bisphosphate aldolase activity"/>
    <property type="evidence" value="ECO:0007669"/>
    <property type="project" value="UniProtKB-EC"/>
</dbReference>
<evidence type="ECO:0000313" key="10">
    <source>
        <dbReference type="Proteomes" id="UP000031036"/>
    </source>
</evidence>
<evidence type="ECO:0000313" key="9">
    <source>
        <dbReference type="EMBL" id="KHN77077.1"/>
    </source>
</evidence>
<keyword evidence="5 7" id="KW-0456">Lyase</keyword>
<dbReference type="PANTHER" id="PTHR11627">
    <property type="entry name" value="FRUCTOSE-BISPHOSPHATE ALDOLASE"/>
    <property type="match status" value="1"/>
</dbReference>
<dbReference type="InterPro" id="IPR013785">
    <property type="entry name" value="Aldolase_TIM"/>
</dbReference>
<comment type="catalytic activity">
    <reaction evidence="7">
        <text>beta-D-fructose 1,6-bisphosphate = D-glyceraldehyde 3-phosphate + dihydroxyacetone phosphate</text>
        <dbReference type="Rhea" id="RHEA:14729"/>
        <dbReference type="ChEBI" id="CHEBI:32966"/>
        <dbReference type="ChEBI" id="CHEBI:57642"/>
        <dbReference type="ChEBI" id="CHEBI:59776"/>
        <dbReference type="EC" id="4.1.2.13"/>
    </reaction>
</comment>
<evidence type="ECO:0000256" key="4">
    <source>
        <dbReference type="ARBA" id="ARBA00023152"/>
    </source>
</evidence>
<keyword evidence="10" id="KW-1185">Reference proteome</keyword>
<evidence type="ECO:0000256" key="7">
    <source>
        <dbReference type="RuleBase" id="RU003994"/>
    </source>
</evidence>
<dbReference type="GO" id="GO:0006096">
    <property type="term" value="P:glycolytic process"/>
    <property type="evidence" value="ECO:0007669"/>
    <property type="project" value="UniProtKB-UniPathway"/>
</dbReference>
<keyword evidence="6" id="KW-0704">Schiff base</keyword>
<comment type="pathway">
    <text evidence="1 8">Carbohydrate degradation; glycolysis; D-glyceraldehyde 3-phosphate and glycerone phosphate from D-glucose: step 4/4.</text>
</comment>
<dbReference type="Pfam" id="PF00274">
    <property type="entry name" value="Glycolytic"/>
    <property type="match status" value="2"/>
</dbReference>
<dbReference type="FunFam" id="3.20.20.70:FF:000021">
    <property type="entry name" value="Fructose-bisphosphate aldolase"/>
    <property type="match status" value="1"/>
</dbReference>
<dbReference type="OrthoDB" id="36455at2759"/>
<reference evidence="9 10" key="1">
    <citation type="submission" date="2014-11" db="EMBL/GenBank/DDBJ databases">
        <title>Genetic blueprint of the zoonotic pathogen Toxocara canis.</title>
        <authorList>
            <person name="Zhu X.-Q."/>
            <person name="Korhonen P.K."/>
            <person name="Cai H."/>
            <person name="Young N.D."/>
            <person name="Nejsum P."/>
            <person name="von Samson-Himmelstjerna G."/>
            <person name="Boag P.R."/>
            <person name="Tan P."/>
            <person name="Li Q."/>
            <person name="Min J."/>
            <person name="Yang Y."/>
            <person name="Wang X."/>
            <person name="Fang X."/>
            <person name="Hall R.S."/>
            <person name="Hofmann A."/>
            <person name="Sternberg P.W."/>
            <person name="Jex A.R."/>
            <person name="Gasser R.B."/>
        </authorList>
    </citation>
    <scope>NUCLEOTIDE SEQUENCE [LARGE SCALE GENOMIC DNA]</scope>
    <source>
        <strain evidence="9">PN_DK_2014</strain>
    </source>
</reference>
<dbReference type="InterPro" id="IPR029768">
    <property type="entry name" value="Aldolase_I_AS"/>
</dbReference>
<evidence type="ECO:0000256" key="3">
    <source>
        <dbReference type="ARBA" id="ARBA00013068"/>
    </source>
</evidence>
<dbReference type="EC" id="4.1.2.13" evidence="3 7"/>
<proteinExistence type="inferred from homology"/>
<dbReference type="NCBIfam" id="NF033379">
    <property type="entry name" value="FrucBisAld_I"/>
    <property type="match status" value="1"/>
</dbReference>
<gene>
    <name evidence="9" type="primary">aldo-1</name>
    <name evidence="9" type="ORF">Tcan_10500</name>
</gene>
<comment type="similarity">
    <text evidence="2 7">Belongs to the class I fructose-bisphosphate aldolase family.</text>
</comment>
<name>A0A0B2V6I9_TOXCA</name>
<organism evidence="9 10">
    <name type="scientific">Toxocara canis</name>
    <name type="common">Canine roundworm</name>
    <dbReference type="NCBI Taxonomy" id="6265"/>
    <lineage>
        <taxon>Eukaryota</taxon>
        <taxon>Metazoa</taxon>
        <taxon>Ecdysozoa</taxon>
        <taxon>Nematoda</taxon>
        <taxon>Chromadorea</taxon>
        <taxon>Rhabditida</taxon>
        <taxon>Spirurina</taxon>
        <taxon>Ascaridomorpha</taxon>
        <taxon>Ascaridoidea</taxon>
        <taxon>Toxocaridae</taxon>
        <taxon>Toxocara</taxon>
    </lineage>
</organism>
<evidence type="ECO:0000256" key="5">
    <source>
        <dbReference type="ARBA" id="ARBA00023239"/>
    </source>
</evidence>
<sequence>MRINLESVWIEDMASYSQYLTKEQEDELRQIAQAIVTPGKGILAADESTGSMDKKLKPIGLENVEENRRLYRQILFTSSDEVSKYISGVIMFHETFYQKTDDGTPFVEVLKKKGIIPGIKVDLGVVPMAGTIGEGTTQGLDNLNARCAQYKKDGAQFAKWRCVHKIGATTPSHMALDGAQFAKWRCVHKIGATTPSHMALVEIAEVDLGVVPMAGTIGEGTTQGLDNLNARCAQYKKDGAQFAKWRCVHKIGATTPSHMALVEIAEVLARYASICQQHGLVPIVEPETLPDGEHDLARCQKITEAVLAYTYKALSDHHVYLEGTLLKPNMVTPGMQYKGPKVSPEDIARATVTCLQRTVPVAVPGVVFLSGGQSEEDATLNLNAINQYQGKKPWALTFSYGRALQASVLAAWGGKKENEQAAKDAFLKRAHANGLAALGKYTGGGADAAAGQSLYIANHAY</sequence>
<evidence type="ECO:0000256" key="1">
    <source>
        <dbReference type="ARBA" id="ARBA00004714"/>
    </source>
</evidence>
<dbReference type="SUPFAM" id="SSF51569">
    <property type="entry name" value="Aldolase"/>
    <property type="match status" value="2"/>
</dbReference>
<dbReference type="PROSITE" id="PS00158">
    <property type="entry name" value="ALDOLASE_CLASS_I"/>
    <property type="match status" value="1"/>
</dbReference>
<dbReference type="Proteomes" id="UP000031036">
    <property type="component" value="Unassembled WGS sequence"/>
</dbReference>
<protein>
    <recommendedName>
        <fullName evidence="3 7">Fructose-bisphosphate aldolase</fullName>
        <ecNumber evidence="3 7">4.1.2.13</ecNumber>
    </recommendedName>
</protein>
<dbReference type="InterPro" id="IPR000741">
    <property type="entry name" value="FBA_I"/>
</dbReference>
<dbReference type="UniPathway" id="UPA00109">
    <property type="reaction ID" value="UER00183"/>
</dbReference>
<evidence type="ECO:0000256" key="8">
    <source>
        <dbReference type="RuleBase" id="RU004257"/>
    </source>
</evidence>
<dbReference type="STRING" id="6265.A0A0B2V6I9"/>
<accession>A0A0B2V6I9</accession>
<dbReference type="EMBL" id="JPKZ01002385">
    <property type="protein sequence ID" value="KHN77077.1"/>
    <property type="molecule type" value="Genomic_DNA"/>
</dbReference>
<comment type="caution">
    <text evidence="9">The sequence shown here is derived from an EMBL/GenBank/DDBJ whole genome shotgun (WGS) entry which is preliminary data.</text>
</comment>
<dbReference type="AlphaFoldDB" id="A0A0B2V6I9"/>
<dbReference type="OMA" id="AINRTTI"/>
<dbReference type="CDD" id="cd00948">
    <property type="entry name" value="FBP_aldolase_I_a"/>
    <property type="match status" value="1"/>
</dbReference>
<evidence type="ECO:0000256" key="6">
    <source>
        <dbReference type="ARBA" id="ARBA00023270"/>
    </source>
</evidence>